<evidence type="ECO:0000256" key="11">
    <source>
        <dbReference type="ARBA" id="ARBA00048027"/>
    </source>
</evidence>
<dbReference type="Pfam" id="PF00448">
    <property type="entry name" value="SRP54"/>
    <property type="match status" value="1"/>
</dbReference>
<dbReference type="PANTHER" id="PTHR11564:SF5">
    <property type="entry name" value="SIGNAL RECOGNITION PARTICLE SUBUNIT SRP54"/>
    <property type="match status" value="1"/>
</dbReference>
<dbReference type="InterPro" id="IPR000897">
    <property type="entry name" value="SRP54_GTPase_dom"/>
</dbReference>
<evidence type="ECO:0000256" key="8">
    <source>
        <dbReference type="ARBA" id="ARBA00023135"/>
    </source>
</evidence>
<dbReference type="AlphaFoldDB" id="A0A803GD25"/>
<dbReference type="GO" id="GO:0005525">
    <property type="term" value="F:GTP binding"/>
    <property type="evidence" value="ECO:0007669"/>
    <property type="project" value="UniProtKB-KW"/>
</dbReference>
<dbReference type="SUPFAM" id="SSF47446">
    <property type="entry name" value="Signal peptide-binding domain"/>
    <property type="match status" value="1"/>
</dbReference>
<dbReference type="PANTHER" id="PTHR11564">
    <property type="entry name" value="SIGNAL RECOGNITION PARTICLE 54K PROTEIN SRP54"/>
    <property type="match status" value="1"/>
</dbReference>
<organism evidence="13 14">
    <name type="scientific">Buchnera aphidicola</name>
    <name type="common">Cinara piceae</name>
    <dbReference type="NCBI Taxonomy" id="1660043"/>
    <lineage>
        <taxon>Bacteria</taxon>
        <taxon>Pseudomonadati</taxon>
        <taxon>Pseudomonadota</taxon>
        <taxon>Gammaproteobacteria</taxon>
        <taxon>Enterobacterales</taxon>
        <taxon>Erwiniaceae</taxon>
        <taxon>Buchnera</taxon>
    </lineage>
</organism>
<keyword evidence="4" id="KW-0547">Nucleotide-binding</keyword>
<reference evidence="13 14" key="1">
    <citation type="submission" date="2019-02" db="EMBL/GenBank/DDBJ databases">
        <authorList>
            <person name="Manzano-Marin A."/>
            <person name="Manzano-Marin A."/>
        </authorList>
    </citation>
    <scope>NUCLEOTIDE SEQUENCE [LARGE SCALE GENOMIC DNA]</scope>
    <source>
        <strain evidence="13 14">BuCipiceae</strain>
    </source>
</reference>
<evidence type="ECO:0000256" key="4">
    <source>
        <dbReference type="ARBA" id="ARBA00022741"/>
    </source>
</evidence>
<comment type="catalytic activity">
    <reaction evidence="11">
        <text>GTP + H2O = GDP + phosphate + H(+)</text>
        <dbReference type="Rhea" id="RHEA:19669"/>
        <dbReference type="ChEBI" id="CHEBI:15377"/>
        <dbReference type="ChEBI" id="CHEBI:15378"/>
        <dbReference type="ChEBI" id="CHEBI:37565"/>
        <dbReference type="ChEBI" id="CHEBI:43474"/>
        <dbReference type="ChEBI" id="CHEBI:58189"/>
        <dbReference type="EC" id="3.6.5.4"/>
    </reaction>
</comment>
<dbReference type="SMART" id="SM00963">
    <property type="entry name" value="SRP54_N"/>
    <property type="match status" value="1"/>
</dbReference>
<evidence type="ECO:0000256" key="7">
    <source>
        <dbReference type="ARBA" id="ARBA00023134"/>
    </source>
</evidence>
<keyword evidence="6" id="KW-0694">RNA-binding</keyword>
<keyword evidence="8" id="KW-0733">Signal recognition particle</keyword>
<name>A0A803GD25_9GAMM</name>
<dbReference type="Pfam" id="PF02881">
    <property type="entry name" value="SRP54_N"/>
    <property type="match status" value="1"/>
</dbReference>
<dbReference type="EC" id="3.6.5.4" evidence="10"/>
<dbReference type="PROSITE" id="PS00300">
    <property type="entry name" value="SRP54"/>
    <property type="match status" value="1"/>
</dbReference>
<dbReference type="InterPro" id="IPR036225">
    <property type="entry name" value="SRP/SRP_N"/>
</dbReference>
<feature type="domain" description="SRP54-type proteins GTP-binding" evidence="12">
    <location>
        <begin position="269"/>
        <end position="282"/>
    </location>
</feature>
<keyword evidence="3" id="KW-0963">Cytoplasm</keyword>
<dbReference type="InterPro" id="IPR027417">
    <property type="entry name" value="P-loop_NTPase"/>
</dbReference>
<evidence type="ECO:0000256" key="1">
    <source>
        <dbReference type="ARBA" id="ARBA00004496"/>
    </source>
</evidence>
<dbReference type="InterPro" id="IPR042101">
    <property type="entry name" value="SRP54_N_sf"/>
</dbReference>
<dbReference type="GO" id="GO:0006614">
    <property type="term" value="P:SRP-dependent cotranslational protein targeting to membrane"/>
    <property type="evidence" value="ECO:0007669"/>
    <property type="project" value="InterPro"/>
</dbReference>
<dbReference type="GO" id="GO:0008312">
    <property type="term" value="F:7S RNA binding"/>
    <property type="evidence" value="ECO:0007669"/>
    <property type="project" value="InterPro"/>
</dbReference>
<sequence>MFNNLTKKITDIFEKISHKSQLKEKKIKETLKKVKIALLNADVSLEVIKIFLKNIKKKTSEIYINKNFSPSQNLIQIVLKELIAIMGNNCYLFNFLLNELTICTIIGQPGSGKTTSTAKLAYLLSKQYKKKVLVVSIDIYRPAAILQLKNLIKKTKANFFSSNLNQKINKIVKSAIKTAKKEKYDVLLIDTAGRMHTNQIKINELRKIQDYIQPHETLFVVDSMTGQDAIHSINIFNKNFKLSGIILTKLDSDTRGGIALSIRTLTKKPIKYIGIGEKIYDLQIFHPERIAKRILGMGDILSLIDDIQNKIKNKELNLLKKTTKKGDTFNLNDFLIQIKQINQIGGINSLINKLPINIFSSNSILEKIDEKSLIKIEAMINSMTEKERKFPSIIKFLRKKRISKGSGNTIQEINIYLKKFENIKRIMKKIKKSKKNKIFEKIKNYLIK</sequence>
<dbReference type="Proteomes" id="UP000294455">
    <property type="component" value="Chromosome"/>
</dbReference>
<dbReference type="SUPFAM" id="SSF52540">
    <property type="entry name" value="P-loop containing nucleoside triphosphate hydrolases"/>
    <property type="match status" value="1"/>
</dbReference>
<dbReference type="Pfam" id="PF02978">
    <property type="entry name" value="SRP_SPB"/>
    <property type="match status" value="1"/>
</dbReference>
<evidence type="ECO:0000256" key="2">
    <source>
        <dbReference type="ARBA" id="ARBA00005450"/>
    </source>
</evidence>
<dbReference type="OrthoDB" id="9804720at2"/>
<evidence type="ECO:0000256" key="3">
    <source>
        <dbReference type="ARBA" id="ARBA00022490"/>
    </source>
</evidence>
<evidence type="ECO:0000256" key="6">
    <source>
        <dbReference type="ARBA" id="ARBA00022884"/>
    </source>
</evidence>
<gene>
    <name evidence="13" type="primary">ffh</name>
    <name evidence="13" type="ORF">BUCIPICE3303_256</name>
</gene>
<comment type="similarity">
    <text evidence="2">Belongs to the GTP-binding SRP family. SRP54 subfamily.</text>
</comment>
<dbReference type="SMART" id="SM00382">
    <property type="entry name" value="AAA"/>
    <property type="match status" value="1"/>
</dbReference>
<dbReference type="Gene3D" id="1.10.260.30">
    <property type="entry name" value="Signal recognition particle, SRP54 subunit, M-domain"/>
    <property type="match status" value="1"/>
</dbReference>
<dbReference type="InterPro" id="IPR013822">
    <property type="entry name" value="Signal_recog_particl_SRP54_hlx"/>
</dbReference>
<dbReference type="InterPro" id="IPR003593">
    <property type="entry name" value="AAA+_ATPase"/>
</dbReference>
<dbReference type="RefSeq" id="WP_154049310.1">
    <property type="nucleotide sequence ID" value="NZ_LR217739.1"/>
</dbReference>
<keyword evidence="5" id="KW-0378">Hydrolase</keyword>
<dbReference type="Gene3D" id="3.40.50.300">
    <property type="entry name" value="P-loop containing nucleotide triphosphate hydrolases"/>
    <property type="match status" value="1"/>
</dbReference>
<dbReference type="InterPro" id="IPR036891">
    <property type="entry name" value="Signal_recog_part_SRP54_M_sf"/>
</dbReference>
<accession>A0A803GD25</accession>
<evidence type="ECO:0000256" key="5">
    <source>
        <dbReference type="ARBA" id="ARBA00022801"/>
    </source>
</evidence>
<proteinExistence type="inferred from homology"/>
<dbReference type="InterPro" id="IPR022941">
    <property type="entry name" value="SRP54"/>
</dbReference>
<dbReference type="Gene3D" id="1.20.120.140">
    <property type="entry name" value="Signal recognition particle SRP54, nucleotide-binding domain"/>
    <property type="match status" value="1"/>
</dbReference>
<comment type="subcellular location">
    <subcellularLocation>
        <location evidence="1">Cytoplasm</location>
    </subcellularLocation>
</comment>
<evidence type="ECO:0000256" key="10">
    <source>
        <dbReference type="ARBA" id="ARBA00035672"/>
    </source>
</evidence>
<keyword evidence="9" id="KW-0687">Ribonucleoprotein</keyword>
<dbReference type="InterPro" id="IPR004125">
    <property type="entry name" value="Signal_recog_particle_SRP54_M"/>
</dbReference>
<dbReference type="GO" id="GO:0003924">
    <property type="term" value="F:GTPase activity"/>
    <property type="evidence" value="ECO:0007669"/>
    <property type="project" value="InterPro"/>
</dbReference>
<protein>
    <recommendedName>
        <fullName evidence="10">signal-recognition-particle GTPase</fullName>
        <ecNumber evidence="10">3.6.5.4</ecNumber>
    </recommendedName>
</protein>
<evidence type="ECO:0000259" key="12">
    <source>
        <dbReference type="PROSITE" id="PS00300"/>
    </source>
</evidence>
<dbReference type="EMBL" id="LR217739">
    <property type="protein sequence ID" value="VFP88484.1"/>
    <property type="molecule type" value="Genomic_DNA"/>
</dbReference>
<evidence type="ECO:0000313" key="14">
    <source>
        <dbReference type="Proteomes" id="UP000294455"/>
    </source>
</evidence>
<dbReference type="GO" id="GO:0048500">
    <property type="term" value="C:signal recognition particle"/>
    <property type="evidence" value="ECO:0007669"/>
    <property type="project" value="InterPro"/>
</dbReference>
<evidence type="ECO:0000256" key="9">
    <source>
        <dbReference type="ARBA" id="ARBA00023274"/>
    </source>
</evidence>
<dbReference type="SMART" id="SM00962">
    <property type="entry name" value="SRP54"/>
    <property type="match status" value="1"/>
</dbReference>
<evidence type="ECO:0000313" key="13">
    <source>
        <dbReference type="EMBL" id="VFP88484.1"/>
    </source>
</evidence>
<dbReference type="SUPFAM" id="SSF47364">
    <property type="entry name" value="Domain of the SRP/SRP receptor G-proteins"/>
    <property type="match status" value="1"/>
</dbReference>
<keyword evidence="7" id="KW-0342">GTP-binding</keyword>